<dbReference type="Proteomes" id="UP001292094">
    <property type="component" value="Unassembled WGS sequence"/>
</dbReference>
<feature type="disulfide bond" evidence="5">
    <location>
        <begin position="206"/>
        <end position="222"/>
    </location>
</feature>
<proteinExistence type="inferred from homology"/>
<evidence type="ECO:0000256" key="4">
    <source>
        <dbReference type="PIRSR" id="PIRSR601211-2"/>
    </source>
</evidence>
<feature type="binding site" evidence="4">
    <location>
        <position position="226"/>
    </location>
    <ligand>
        <name>Ca(2+)</name>
        <dbReference type="ChEBI" id="CHEBI:29108"/>
    </ligand>
</feature>
<dbReference type="PANTHER" id="PTHR11716:SF51">
    <property type="entry name" value="PHOSPHOLIPASE A2"/>
    <property type="match status" value="1"/>
</dbReference>
<protein>
    <recommendedName>
        <fullName evidence="9">Phospholipase A2-like central domain-containing protein</fullName>
    </recommendedName>
</protein>
<feature type="disulfide bond" evidence="5">
    <location>
        <begin position="236"/>
        <end position="266"/>
    </location>
</feature>
<dbReference type="PROSITE" id="PS00119">
    <property type="entry name" value="PA2_ASP"/>
    <property type="match status" value="1"/>
</dbReference>
<keyword evidence="11" id="KW-1185">Reference proteome</keyword>
<comment type="subcellular location">
    <subcellularLocation>
        <location evidence="1">Secreted</location>
    </subcellularLocation>
</comment>
<feature type="region of interest" description="Disordered" evidence="7">
    <location>
        <begin position="130"/>
        <end position="160"/>
    </location>
</feature>
<dbReference type="GO" id="GO:0016042">
    <property type="term" value="P:lipid catabolic process"/>
    <property type="evidence" value="ECO:0007669"/>
    <property type="project" value="InterPro"/>
</dbReference>
<feature type="binding site" evidence="4">
    <location>
        <position position="207"/>
    </location>
    <ligand>
        <name>Ca(2+)</name>
        <dbReference type="ChEBI" id="CHEBI:29108"/>
    </ligand>
</feature>
<accession>A0AAE1UI77</accession>
<evidence type="ECO:0000259" key="9">
    <source>
        <dbReference type="SMART" id="SM00085"/>
    </source>
</evidence>
<dbReference type="GO" id="GO:0005576">
    <property type="term" value="C:extracellular region"/>
    <property type="evidence" value="ECO:0007669"/>
    <property type="project" value="UniProtKB-SubCell"/>
</dbReference>
<evidence type="ECO:0000256" key="5">
    <source>
        <dbReference type="PIRSR" id="PIRSR601211-3"/>
    </source>
</evidence>
<feature type="domain" description="Phospholipase A2-like central" evidence="9">
    <location>
        <begin position="176"/>
        <end position="295"/>
    </location>
</feature>
<feature type="disulfide bond" evidence="5">
    <location>
        <begin position="221"/>
        <end position="280"/>
    </location>
</feature>
<name>A0AAE1UI77_9EUCA</name>
<dbReference type="SMART" id="SM00085">
    <property type="entry name" value="PA2c"/>
    <property type="match status" value="1"/>
</dbReference>
<reference evidence="10" key="1">
    <citation type="submission" date="2023-11" db="EMBL/GenBank/DDBJ databases">
        <title>Genome assemblies of two species of porcelain crab, Petrolisthes cinctipes and Petrolisthes manimaculis (Anomura: Porcellanidae).</title>
        <authorList>
            <person name="Angst P."/>
        </authorList>
    </citation>
    <scope>NUCLEOTIDE SEQUENCE</scope>
    <source>
        <strain evidence="10">PB745_02</strain>
        <tissue evidence="10">Gill</tissue>
    </source>
</reference>
<organism evidence="10 11">
    <name type="scientific">Petrolisthes manimaculis</name>
    <dbReference type="NCBI Taxonomy" id="1843537"/>
    <lineage>
        <taxon>Eukaryota</taxon>
        <taxon>Metazoa</taxon>
        <taxon>Ecdysozoa</taxon>
        <taxon>Arthropoda</taxon>
        <taxon>Crustacea</taxon>
        <taxon>Multicrustacea</taxon>
        <taxon>Malacostraca</taxon>
        <taxon>Eumalacostraca</taxon>
        <taxon>Eucarida</taxon>
        <taxon>Decapoda</taxon>
        <taxon>Pleocyemata</taxon>
        <taxon>Anomura</taxon>
        <taxon>Galatheoidea</taxon>
        <taxon>Porcellanidae</taxon>
        <taxon>Petrolisthes</taxon>
    </lineage>
</organism>
<feature type="binding site" evidence="4">
    <location>
        <position position="209"/>
    </location>
    <ligand>
        <name>Ca(2+)</name>
        <dbReference type="ChEBI" id="CHEBI:29108"/>
    </ligand>
</feature>
<keyword evidence="3 5" id="KW-1015">Disulfide bond</keyword>
<comment type="caution">
    <text evidence="10">The sequence shown here is derived from an EMBL/GenBank/DDBJ whole genome shotgun (WGS) entry which is preliminary data.</text>
</comment>
<evidence type="ECO:0000256" key="3">
    <source>
        <dbReference type="ARBA" id="ARBA00023157"/>
    </source>
</evidence>
<keyword evidence="2" id="KW-0964">Secreted</keyword>
<dbReference type="InterPro" id="IPR033112">
    <property type="entry name" value="PLA2_Asp_AS"/>
</dbReference>
<comment type="similarity">
    <text evidence="6">Belongs to the phospholipase A2 family.</text>
</comment>
<dbReference type="AlphaFoldDB" id="A0AAE1UI77"/>
<feature type="chain" id="PRO_5042094802" description="Phospholipase A2-like central domain-containing protein" evidence="8">
    <location>
        <begin position="19"/>
        <end position="302"/>
    </location>
</feature>
<keyword evidence="4" id="KW-0479">Metal-binding</keyword>
<feature type="region of interest" description="Disordered" evidence="7">
    <location>
        <begin position="42"/>
        <end position="74"/>
    </location>
</feature>
<dbReference type="Gene3D" id="1.20.90.10">
    <property type="entry name" value="Phospholipase A2 domain"/>
    <property type="match status" value="1"/>
</dbReference>
<keyword evidence="8" id="KW-0732">Signal</keyword>
<dbReference type="GO" id="GO:0006644">
    <property type="term" value="P:phospholipid metabolic process"/>
    <property type="evidence" value="ECO:0007669"/>
    <property type="project" value="InterPro"/>
</dbReference>
<feature type="disulfide bond" evidence="5">
    <location>
        <begin position="228"/>
        <end position="273"/>
    </location>
</feature>
<evidence type="ECO:0000313" key="10">
    <source>
        <dbReference type="EMBL" id="KAK4321261.1"/>
    </source>
</evidence>
<feature type="disulfide bond" evidence="5">
    <location>
        <begin position="259"/>
        <end position="271"/>
    </location>
</feature>
<dbReference type="GO" id="GO:0005509">
    <property type="term" value="F:calcium ion binding"/>
    <property type="evidence" value="ECO:0007669"/>
    <property type="project" value="InterPro"/>
</dbReference>
<dbReference type="PANTHER" id="PTHR11716">
    <property type="entry name" value="PHOSPHOLIPASE A2 FAMILY MEMBER"/>
    <property type="match status" value="1"/>
</dbReference>
<dbReference type="Pfam" id="PF00068">
    <property type="entry name" value="Phospholip_A2_1"/>
    <property type="match status" value="1"/>
</dbReference>
<dbReference type="EMBL" id="JAWZYT010000603">
    <property type="protein sequence ID" value="KAK4321261.1"/>
    <property type="molecule type" value="Genomic_DNA"/>
</dbReference>
<evidence type="ECO:0000256" key="6">
    <source>
        <dbReference type="RuleBase" id="RU003654"/>
    </source>
</evidence>
<evidence type="ECO:0000313" key="11">
    <source>
        <dbReference type="Proteomes" id="UP001292094"/>
    </source>
</evidence>
<feature type="signal peptide" evidence="8">
    <location>
        <begin position="1"/>
        <end position="18"/>
    </location>
</feature>
<dbReference type="GO" id="GO:0047498">
    <property type="term" value="F:calcium-dependent phospholipase A2 activity"/>
    <property type="evidence" value="ECO:0007669"/>
    <property type="project" value="TreeGrafter"/>
</dbReference>
<sequence>MVVMVMIILLHHTDTSLGKTLSHNHKSKINFGWPNFFNPELGMRRDDKDKNSEEGGSGGVDKDGNELNTVDTSTEDEYESLIDYTLKGGLRGTLLLLNSTTSSATQVGGNLTTSEMKNLTQAAKMVMREEEEEMGGREGQEGGGEDGGTHPGSMGNGGILTEEGVRLRMPIVLKKHPVELGKYGAKITFYHASEQPTKFIYYGNWCGRGGRSAPVDQLDRCCLEQDKCYGRGIRHCPDVWKKPYSRMYAWTILEERLVCVRSESSCVNHICECDREASTCFHTFLHNISTNTTTTHVGTKTL</sequence>
<dbReference type="GO" id="GO:0005543">
    <property type="term" value="F:phospholipid binding"/>
    <property type="evidence" value="ECO:0007669"/>
    <property type="project" value="TreeGrafter"/>
</dbReference>
<dbReference type="InterPro" id="IPR001211">
    <property type="entry name" value="PLA2"/>
</dbReference>
<evidence type="ECO:0000256" key="1">
    <source>
        <dbReference type="ARBA" id="ARBA00004613"/>
    </source>
</evidence>
<dbReference type="InterPro" id="IPR016090">
    <property type="entry name" value="PLA2-like_dom"/>
</dbReference>
<feature type="compositionally biased region" description="Basic and acidic residues" evidence="7">
    <location>
        <begin position="42"/>
        <end position="53"/>
    </location>
</feature>
<comment type="cofactor">
    <cofactor evidence="4">
        <name>Ca(2+)</name>
        <dbReference type="ChEBI" id="CHEBI:29108"/>
    </cofactor>
    <text evidence="4">Binds 1 Ca(2+) ion per subunit.</text>
</comment>
<dbReference type="InterPro" id="IPR036444">
    <property type="entry name" value="PLipase_A2_dom_sf"/>
</dbReference>
<dbReference type="GO" id="GO:0050482">
    <property type="term" value="P:arachidonate secretion"/>
    <property type="evidence" value="ECO:0007669"/>
    <property type="project" value="InterPro"/>
</dbReference>
<keyword evidence="4" id="KW-0106">Calcium</keyword>
<evidence type="ECO:0000256" key="2">
    <source>
        <dbReference type="ARBA" id="ARBA00022525"/>
    </source>
</evidence>
<dbReference type="SUPFAM" id="SSF48619">
    <property type="entry name" value="Phospholipase A2, PLA2"/>
    <property type="match status" value="1"/>
</dbReference>
<feature type="compositionally biased region" description="Gly residues" evidence="7">
    <location>
        <begin position="141"/>
        <end position="158"/>
    </location>
</feature>
<gene>
    <name evidence="10" type="ORF">Pmani_007899</name>
</gene>
<dbReference type="CDD" id="cd00125">
    <property type="entry name" value="PLA2c"/>
    <property type="match status" value="1"/>
</dbReference>
<evidence type="ECO:0000256" key="8">
    <source>
        <dbReference type="SAM" id="SignalP"/>
    </source>
</evidence>
<evidence type="ECO:0000256" key="7">
    <source>
        <dbReference type="SAM" id="MobiDB-lite"/>
    </source>
</evidence>